<evidence type="ECO:0000256" key="1">
    <source>
        <dbReference type="ARBA" id="ARBA00010062"/>
    </source>
</evidence>
<evidence type="ECO:0000256" key="2">
    <source>
        <dbReference type="ARBA" id="ARBA00022729"/>
    </source>
</evidence>
<dbReference type="PANTHER" id="PTHR30483:SF6">
    <property type="entry name" value="PERIPLASMIC BINDING PROTEIN OF ABC TRANSPORTER FOR NATURAL AMINO ACIDS"/>
    <property type="match status" value="1"/>
</dbReference>
<sequence>MITSNLHRNPYIIGRPIGYRESLFGRKSIFQLIQKNLQQSQKLLLLYGQRRIGKSSIILSIPQQLAEVNGFVFVTFDLSFYSQQPWSSILAALAQAIVDNLELETSISPPTTTELELEINIFERQFLPQVYQQLENKNLVLLLDEFDALIGQDLESSAIETFTKKIFRRLSDITKRNNKLFIVISIGEHLASTLNILKIFEDVPKIKIGLLDKDSTKELITKPAQGVLEYEEEAIKAIFNLSAGHPYCTQIICFAIFSRAREKNSFKITSADVERIVDTAIEIGEAGLSWFWYAFSIPEQVVFSAIAQAQETGKNYLKLLEIQGIDAKNQLINQARKQLVDNGFLDATGEKIKVELVRRWIIKRYPLQDQIGQFHEFEQKKIPNQKEMIQLPEIVENNHISNMNIYGDSDSSYFLKPTISSASSITANSNSYTNISANTSAKRPIMVLTAVATTMTIAASIFVASLSLRSNSLYTPSYAPDNNTISQGDKTLFSNINNRFRDQGIAAFKNGNYQEAANLFQQAVKANPYDPEVLIYYNNARASQNSSSVSLAVVVPIDSKTNNDNAQEILRGVAQAQNQFNDNQGSNGLLLKVVIVNDSNNPEEAKQVVQEIVKDNSILGVIGHNSSDVTKAVIPAYKKAGLAIISSTATSNLLKSSVFFRVVDSDEIAGKKLAQYTNSLGFKKVVIFNNPNSPYSKSITEAFTDEFEKMGGKVVHTIDLSDKEFDPREEVNFNKFKAEAAILFPDTEHTNTTIEIAKANKDDNSPLSLLGGHTLYSNDTLIKGGKAVEGMILSVPWFRETSPARAFAEKYGKKWGGGISWRTATSFDATQAFIQALSKDNTQDNNRAKVLERLKNVDLNNKETSGYPLQFTKERERQGQSVLIEVKDGKFTMIP</sequence>
<feature type="domain" description="ORC1/DEAH AAA+ ATPase" evidence="4">
    <location>
        <begin position="39"/>
        <end position="189"/>
    </location>
</feature>
<accession>A0A480AEG9</accession>
<feature type="domain" description="Leucine-binding protein" evidence="5">
    <location>
        <begin position="549"/>
        <end position="877"/>
    </location>
</feature>
<dbReference type="InterPro" id="IPR027417">
    <property type="entry name" value="P-loop_NTPase"/>
</dbReference>
<proteinExistence type="inferred from homology"/>
<evidence type="ECO:0000259" key="5">
    <source>
        <dbReference type="Pfam" id="PF13458"/>
    </source>
</evidence>
<feature type="repeat" description="TPR" evidence="3">
    <location>
        <begin position="497"/>
        <end position="530"/>
    </location>
</feature>
<comment type="similarity">
    <text evidence="1">Belongs to the leucine-binding protein family.</text>
</comment>
<evidence type="ECO:0000313" key="6">
    <source>
        <dbReference type="EMBL" id="GCL42832.1"/>
    </source>
</evidence>
<dbReference type="SUPFAM" id="SSF52540">
    <property type="entry name" value="P-loop containing nucleoside triphosphate hydrolases"/>
    <property type="match status" value="1"/>
</dbReference>
<reference evidence="7" key="1">
    <citation type="submission" date="2019-02" db="EMBL/GenBank/DDBJ databases">
        <title>Draft genome sequence of Dolichospermum planctonicum NIES-80.</title>
        <authorList>
            <person name="Yamaguchi H."/>
            <person name="Suzuki S."/>
            <person name="Kawachi M."/>
        </authorList>
    </citation>
    <scope>NUCLEOTIDE SEQUENCE [LARGE SCALE GENOMIC DNA]</scope>
    <source>
        <strain evidence="7">NIES-80</strain>
    </source>
</reference>
<keyword evidence="2" id="KW-0732">Signal</keyword>
<dbReference type="InterPro" id="IPR019734">
    <property type="entry name" value="TPR_rpt"/>
</dbReference>
<dbReference type="PROSITE" id="PS50005">
    <property type="entry name" value="TPR"/>
    <property type="match status" value="1"/>
</dbReference>
<evidence type="ECO:0000259" key="4">
    <source>
        <dbReference type="Pfam" id="PF13401"/>
    </source>
</evidence>
<dbReference type="CDD" id="cd06268">
    <property type="entry name" value="PBP1_ABC_transporter_LIVBP-like"/>
    <property type="match status" value="1"/>
</dbReference>
<dbReference type="PANTHER" id="PTHR30483">
    <property type="entry name" value="LEUCINE-SPECIFIC-BINDING PROTEIN"/>
    <property type="match status" value="1"/>
</dbReference>
<dbReference type="InterPro" id="IPR011990">
    <property type="entry name" value="TPR-like_helical_dom_sf"/>
</dbReference>
<gene>
    <name evidence="6" type="ORF">NIES80_25400</name>
</gene>
<dbReference type="RefSeq" id="WP_137908389.1">
    <property type="nucleotide sequence ID" value="NZ_BJCF01000028.1"/>
</dbReference>
<comment type="caution">
    <text evidence="6">The sequence shown here is derived from an EMBL/GenBank/DDBJ whole genome shotgun (WGS) entry which is preliminary data.</text>
</comment>
<name>A0A480AEG9_9CYAN</name>
<dbReference type="InterPro" id="IPR028082">
    <property type="entry name" value="Peripla_BP_I"/>
</dbReference>
<dbReference type="InterPro" id="IPR051010">
    <property type="entry name" value="BCAA_transport"/>
</dbReference>
<dbReference type="Proteomes" id="UP000299367">
    <property type="component" value="Unassembled WGS sequence"/>
</dbReference>
<evidence type="ECO:0000313" key="7">
    <source>
        <dbReference type="Proteomes" id="UP000299367"/>
    </source>
</evidence>
<protein>
    <submittedName>
        <fullName evidence="6">Uncharacterized protein</fullName>
    </submittedName>
</protein>
<dbReference type="AlphaFoldDB" id="A0A480AEG9"/>
<dbReference type="Gene3D" id="1.25.40.10">
    <property type="entry name" value="Tetratricopeptide repeat domain"/>
    <property type="match status" value="1"/>
</dbReference>
<dbReference type="Pfam" id="PF13458">
    <property type="entry name" value="Peripla_BP_6"/>
    <property type="match status" value="1"/>
</dbReference>
<dbReference type="Gene3D" id="3.40.50.300">
    <property type="entry name" value="P-loop containing nucleotide triphosphate hydrolases"/>
    <property type="match status" value="1"/>
</dbReference>
<dbReference type="GO" id="GO:0016887">
    <property type="term" value="F:ATP hydrolysis activity"/>
    <property type="evidence" value="ECO:0007669"/>
    <property type="project" value="InterPro"/>
</dbReference>
<dbReference type="Gene3D" id="3.40.50.2300">
    <property type="match status" value="2"/>
</dbReference>
<dbReference type="InterPro" id="IPR028081">
    <property type="entry name" value="Leu-bd"/>
</dbReference>
<dbReference type="SUPFAM" id="SSF48452">
    <property type="entry name" value="TPR-like"/>
    <property type="match status" value="1"/>
</dbReference>
<dbReference type="InterPro" id="IPR049945">
    <property type="entry name" value="AAA_22"/>
</dbReference>
<organism evidence="6 7">
    <name type="scientific">Dolichospermum planctonicum</name>
    <dbReference type="NCBI Taxonomy" id="136072"/>
    <lineage>
        <taxon>Bacteria</taxon>
        <taxon>Bacillati</taxon>
        <taxon>Cyanobacteriota</taxon>
        <taxon>Cyanophyceae</taxon>
        <taxon>Nostocales</taxon>
        <taxon>Aphanizomenonaceae</taxon>
        <taxon>Dolichospermum</taxon>
    </lineage>
</organism>
<keyword evidence="3" id="KW-0802">TPR repeat</keyword>
<evidence type="ECO:0000256" key="3">
    <source>
        <dbReference type="PROSITE-ProRule" id="PRU00339"/>
    </source>
</evidence>
<dbReference type="Pfam" id="PF13401">
    <property type="entry name" value="AAA_22"/>
    <property type="match status" value="1"/>
</dbReference>
<dbReference type="EMBL" id="BJCF01000028">
    <property type="protein sequence ID" value="GCL42832.1"/>
    <property type="molecule type" value="Genomic_DNA"/>
</dbReference>
<dbReference type="SUPFAM" id="SSF53822">
    <property type="entry name" value="Periplasmic binding protein-like I"/>
    <property type="match status" value="1"/>
</dbReference>
<dbReference type="OrthoDB" id="478637at2"/>